<dbReference type="EMBL" id="JAUSUT010000001">
    <property type="protein sequence ID" value="MDQ0376419.1"/>
    <property type="molecule type" value="Genomic_DNA"/>
</dbReference>
<evidence type="ECO:0000313" key="2">
    <source>
        <dbReference type="Proteomes" id="UP001229651"/>
    </source>
</evidence>
<dbReference type="InterPro" id="IPR007061">
    <property type="entry name" value="MST-like"/>
</dbReference>
<comment type="caution">
    <text evidence="1">The sequence shown here is derived from an EMBL/GenBank/DDBJ whole genome shotgun (WGS) entry which is preliminary data.</text>
</comment>
<dbReference type="InterPro" id="IPR034660">
    <property type="entry name" value="DinB/YfiT-like"/>
</dbReference>
<reference evidence="1 2" key="1">
    <citation type="submission" date="2023-07" db="EMBL/GenBank/DDBJ databases">
        <title>Sequencing the genomes of 1000 actinobacteria strains.</title>
        <authorList>
            <person name="Klenk H.-P."/>
        </authorList>
    </citation>
    <scope>NUCLEOTIDE SEQUENCE [LARGE SCALE GENOMIC DNA]</scope>
    <source>
        <strain evidence="1 2">DSM 45805</strain>
    </source>
</reference>
<evidence type="ECO:0000313" key="1">
    <source>
        <dbReference type="EMBL" id="MDQ0376419.1"/>
    </source>
</evidence>
<gene>
    <name evidence="1" type="ORF">FB470_000413</name>
</gene>
<organism evidence="1 2">
    <name type="scientific">Amycolatopsis thermophila</name>
    <dbReference type="NCBI Taxonomy" id="206084"/>
    <lineage>
        <taxon>Bacteria</taxon>
        <taxon>Bacillati</taxon>
        <taxon>Actinomycetota</taxon>
        <taxon>Actinomycetes</taxon>
        <taxon>Pseudonocardiales</taxon>
        <taxon>Pseudonocardiaceae</taxon>
        <taxon>Amycolatopsis</taxon>
    </lineage>
</organism>
<accession>A0ABU0EMJ9</accession>
<dbReference type="Proteomes" id="UP001229651">
    <property type="component" value="Unassembled WGS sequence"/>
</dbReference>
<dbReference type="Pfam" id="PF04978">
    <property type="entry name" value="MST"/>
    <property type="match status" value="1"/>
</dbReference>
<sequence length="165" mass="18128">MTSTQRGDVGPPSVNADEKTTLTTFLDYLREAVIAKAAGVPDDVARTPGVSSGTSLLGLLRHLTGVEHNWFVWSYRGEGSLRDDELTPDPADTVAGLIDDYRRTVRRCNEIIAACEDLDRPGARTLREAEPPSMRWLLVHLIEETARHAGHADILREQIDGAVGR</sequence>
<keyword evidence="2" id="KW-1185">Reference proteome</keyword>
<proteinExistence type="predicted"/>
<protein>
    <submittedName>
        <fullName evidence="1">Damage-inducible protein DinB</fullName>
    </submittedName>
</protein>
<dbReference type="RefSeq" id="WP_306988262.1">
    <property type="nucleotide sequence ID" value="NZ_JAUSUT010000001.1"/>
</dbReference>
<name>A0ABU0EMJ9_9PSEU</name>
<dbReference type="Gene3D" id="1.20.120.450">
    <property type="entry name" value="dinb family like domain"/>
    <property type="match status" value="1"/>
</dbReference>
<dbReference type="SUPFAM" id="SSF109854">
    <property type="entry name" value="DinB/YfiT-like putative metalloenzymes"/>
    <property type="match status" value="1"/>
</dbReference>